<feature type="transmembrane region" description="Helical" evidence="2">
    <location>
        <begin position="97"/>
        <end position="114"/>
    </location>
</feature>
<evidence type="ECO:0000313" key="5">
    <source>
        <dbReference type="Proteomes" id="UP000178597"/>
    </source>
</evidence>
<dbReference type="Pfam" id="PF13205">
    <property type="entry name" value="Big_5"/>
    <property type="match status" value="1"/>
</dbReference>
<accession>A0A1F7H5W5</accession>
<dbReference type="AlphaFoldDB" id="A0A1F7H5W5"/>
<sequence>MTDLEGVLQAGRSGDIPRLSSTCRKEKSGRIYFASFYARMAHVFLLKLRRQFEQILSHLHHHTNLHYTKLNTKLLKWHEEFHQADQPKRWLMLKKPLIFIVVVLLIVKFFPLVIPPKIISSFPANNSGEAPLEAKIEIVFDKGMLTSFTEKNFGISPKIEGSFSWESNQKLIFTPKTKLSRGQTYIVRIQGFALSSFFIPLLGERTVKFQTIGDPRVILSSPKAEALEDFAPVTVVFDRPMIPLTTATNSAEKKPAFLLSPNVEGEGRWLGTSAYQFRPSERFRKATTYKVIVPAGIRS</sequence>
<keyword evidence="2" id="KW-0812">Transmembrane</keyword>
<dbReference type="Proteomes" id="UP000178597">
    <property type="component" value="Unassembled WGS sequence"/>
</dbReference>
<comment type="caution">
    <text evidence="4">The sequence shown here is derived from an EMBL/GenBank/DDBJ whole genome shotgun (WGS) entry which is preliminary data.</text>
</comment>
<protein>
    <recommendedName>
        <fullName evidence="3">SbsA Ig-like domain-containing protein</fullName>
    </recommendedName>
</protein>
<dbReference type="InterPro" id="IPR032812">
    <property type="entry name" value="SbsA_Ig"/>
</dbReference>
<reference evidence="4 5" key="1">
    <citation type="journal article" date="2016" name="Nat. Commun.">
        <title>Thousands of microbial genomes shed light on interconnected biogeochemical processes in an aquifer system.</title>
        <authorList>
            <person name="Anantharaman K."/>
            <person name="Brown C.T."/>
            <person name="Hug L.A."/>
            <person name="Sharon I."/>
            <person name="Castelle C.J."/>
            <person name="Probst A.J."/>
            <person name="Thomas B.C."/>
            <person name="Singh A."/>
            <person name="Wilkins M.J."/>
            <person name="Karaoz U."/>
            <person name="Brodie E.L."/>
            <person name="Williams K.H."/>
            <person name="Hubbard S.S."/>
            <person name="Banfield J.F."/>
        </authorList>
    </citation>
    <scope>NUCLEOTIDE SEQUENCE [LARGE SCALE GENOMIC DNA]</scope>
</reference>
<feature type="domain" description="SbsA Ig-like" evidence="3">
    <location>
        <begin position="114"/>
        <end position="190"/>
    </location>
</feature>
<organism evidence="4 5">
    <name type="scientific">Candidatus Roizmanbacteria bacterium RIFCSPHIGHO2_02_FULL_39_9</name>
    <dbReference type="NCBI Taxonomy" id="1802040"/>
    <lineage>
        <taxon>Bacteria</taxon>
        <taxon>Candidatus Roizmaniibacteriota</taxon>
    </lineage>
</organism>
<proteinExistence type="predicted"/>
<name>A0A1F7H5W5_9BACT</name>
<dbReference type="STRING" id="1802040.A3C28_05315"/>
<keyword evidence="2" id="KW-1133">Transmembrane helix</keyword>
<evidence type="ECO:0000259" key="3">
    <source>
        <dbReference type="Pfam" id="PF13205"/>
    </source>
</evidence>
<keyword evidence="2" id="KW-0472">Membrane</keyword>
<gene>
    <name evidence="4" type="ORF">A3C28_05315</name>
</gene>
<dbReference type="EMBL" id="MFZP01000037">
    <property type="protein sequence ID" value="OGK26787.1"/>
    <property type="molecule type" value="Genomic_DNA"/>
</dbReference>
<evidence type="ECO:0000256" key="1">
    <source>
        <dbReference type="ARBA" id="ARBA00022729"/>
    </source>
</evidence>
<dbReference type="Gene3D" id="2.60.40.3710">
    <property type="match status" value="2"/>
</dbReference>
<evidence type="ECO:0000313" key="4">
    <source>
        <dbReference type="EMBL" id="OGK26787.1"/>
    </source>
</evidence>
<evidence type="ECO:0000256" key="2">
    <source>
        <dbReference type="SAM" id="Phobius"/>
    </source>
</evidence>
<keyword evidence="1" id="KW-0732">Signal</keyword>